<keyword evidence="6 8" id="KW-0627">Porphyrin biosynthesis</keyword>
<evidence type="ECO:0000256" key="6">
    <source>
        <dbReference type="ARBA" id="ARBA00023244"/>
    </source>
</evidence>
<dbReference type="PANTHER" id="PTHR11557:SF0">
    <property type="entry name" value="PORPHOBILINOGEN DEAMINASE"/>
    <property type="match status" value="1"/>
</dbReference>
<comment type="similarity">
    <text evidence="3 8">Belongs to the HMBS family.</text>
</comment>
<keyword evidence="12" id="KW-1185">Reference proteome</keyword>
<sequence length="312" mass="34306">MHSPEKIIIASRESQLAMWQAHFIQNRLLELYPQTEITILGMTTKGDQILDVSLSKIGGKGLFIKELEQALEDGRADIAVHSMKDVPMNMPPGFMLAAITEREDPCDAFVSNNYASLEELPAGSIVGTSSLRRESQVRARFPHLQVRPLRGNVQTRLRKLDEEEYSAIILAAAGLKRLELAYRIRSLLTPELSLPAVGQGALGIECREDRPELVQWLAPLHHAATAHCVEAERAMSRVLGGSCQVPLGGFAEISEDVLTLRGFVATPDGTKMIADKLHGKPEGRELIGQQLAQNLKSQGADEILAALEFHHD</sequence>
<dbReference type="InterPro" id="IPR036803">
    <property type="entry name" value="Porphobilinogen_deaminase_C_sf"/>
</dbReference>
<dbReference type="FunFam" id="3.40.190.10:FF:000004">
    <property type="entry name" value="Porphobilinogen deaminase"/>
    <property type="match status" value="1"/>
</dbReference>
<dbReference type="SUPFAM" id="SSF54782">
    <property type="entry name" value="Porphobilinogen deaminase (hydroxymethylbilane synthase), C-terminal domain"/>
    <property type="match status" value="1"/>
</dbReference>
<dbReference type="Proteomes" id="UP000198640">
    <property type="component" value="Unassembled WGS sequence"/>
</dbReference>
<dbReference type="Pfam" id="PF03900">
    <property type="entry name" value="Porphobil_deamC"/>
    <property type="match status" value="1"/>
</dbReference>
<dbReference type="SUPFAM" id="SSF53850">
    <property type="entry name" value="Periplasmic binding protein-like II"/>
    <property type="match status" value="1"/>
</dbReference>
<evidence type="ECO:0000256" key="7">
    <source>
        <dbReference type="ARBA" id="ARBA00048169"/>
    </source>
</evidence>
<dbReference type="Gene3D" id="3.30.160.40">
    <property type="entry name" value="Porphobilinogen deaminase, C-terminal domain"/>
    <property type="match status" value="1"/>
</dbReference>
<proteinExistence type="inferred from homology"/>
<dbReference type="GO" id="GO:0006782">
    <property type="term" value="P:protoporphyrinogen IX biosynthetic process"/>
    <property type="evidence" value="ECO:0007669"/>
    <property type="project" value="UniProtKB-UniRule"/>
</dbReference>
<feature type="domain" description="Porphobilinogen deaminase C-terminal" evidence="10">
    <location>
        <begin position="227"/>
        <end position="296"/>
    </location>
</feature>
<comment type="function">
    <text evidence="1 8">Tetrapolymerization of the monopyrrole PBG into the hydroxymethylbilane pre-uroporphyrinogen in several discrete steps.</text>
</comment>
<dbReference type="UniPathway" id="UPA00251">
    <property type="reaction ID" value="UER00319"/>
</dbReference>
<dbReference type="Pfam" id="PF01379">
    <property type="entry name" value="Porphobil_deam"/>
    <property type="match status" value="1"/>
</dbReference>
<dbReference type="Gene3D" id="3.40.190.10">
    <property type="entry name" value="Periplasmic binding protein-like II"/>
    <property type="match status" value="2"/>
</dbReference>
<evidence type="ECO:0000256" key="2">
    <source>
        <dbReference type="ARBA" id="ARBA00004735"/>
    </source>
</evidence>
<evidence type="ECO:0000256" key="4">
    <source>
        <dbReference type="ARBA" id="ARBA00011245"/>
    </source>
</evidence>
<evidence type="ECO:0000256" key="1">
    <source>
        <dbReference type="ARBA" id="ARBA00002869"/>
    </source>
</evidence>
<dbReference type="CDD" id="cd13646">
    <property type="entry name" value="PBP2_EcHMBS_like"/>
    <property type="match status" value="1"/>
</dbReference>
<evidence type="ECO:0000259" key="10">
    <source>
        <dbReference type="Pfam" id="PF03900"/>
    </source>
</evidence>
<dbReference type="FunFam" id="3.40.190.10:FF:000005">
    <property type="entry name" value="Porphobilinogen deaminase"/>
    <property type="match status" value="1"/>
</dbReference>
<dbReference type="PROSITE" id="PS00533">
    <property type="entry name" value="PORPHOBILINOGEN_DEAM"/>
    <property type="match status" value="1"/>
</dbReference>
<feature type="domain" description="Porphobilinogen deaminase N-terminal" evidence="9">
    <location>
        <begin position="7"/>
        <end position="213"/>
    </location>
</feature>
<reference evidence="11 12" key="1">
    <citation type="submission" date="2016-10" db="EMBL/GenBank/DDBJ databases">
        <authorList>
            <person name="de Groot N.N."/>
        </authorList>
    </citation>
    <scope>NUCLEOTIDE SEQUENCE [LARGE SCALE GENOMIC DNA]</scope>
    <source>
        <strain evidence="11 12">Nm1</strain>
    </source>
</reference>
<dbReference type="GO" id="GO:0005737">
    <property type="term" value="C:cytoplasm"/>
    <property type="evidence" value="ECO:0007669"/>
    <property type="project" value="UniProtKB-UniRule"/>
</dbReference>
<dbReference type="RefSeq" id="WP_090414611.1">
    <property type="nucleotide sequence ID" value="NZ_FNOY01000039.1"/>
</dbReference>
<evidence type="ECO:0000256" key="3">
    <source>
        <dbReference type="ARBA" id="ARBA00005638"/>
    </source>
</evidence>
<dbReference type="PRINTS" id="PR00151">
    <property type="entry name" value="PORPHBDMNASE"/>
</dbReference>
<evidence type="ECO:0000313" key="12">
    <source>
        <dbReference type="Proteomes" id="UP000198640"/>
    </source>
</evidence>
<comment type="subunit">
    <text evidence="4 8">Monomer.</text>
</comment>
<protein>
    <recommendedName>
        <fullName evidence="8">Porphobilinogen deaminase</fullName>
        <shortName evidence="8">PBG</shortName>
        <ecNumber evidence="8">2.5.1.61</ecNumber>
    </recommendedName>
    <alternativeName>
        <fullName evidence="8">Hydroxymethylbilane synthase</fullName>
        <shortName evidence="8">HMBS</shortName>
    </alternativeName>
    <alternativeName>
        <fullName evidence="8">Pre-uroporphyrinogen synthase</fullName>
    </alternativeName>
</protein>
<comment type="cofactor">
    <cofactor evidence="8">
        <name>dipyrromethane</name>
        <dbReference type="ChEBI" id="CHEBI:60342"/>
    </cofactor>
    <text evidence="8">Binds 1 dipyrromethane group covalently.</text>
</comment>
<dbReference type="AlphaFoldDB" id="A0A1H3KC07"/>
<comment type="miscellaneous">
    <text evidence="8">The porphobilinogen subunits are added to the dipyrromethane group.</text>
</comment>
<evidence type="ECO:0000313" key="11">
    <source>
        <dbReference type="EMBL" id="SDY49449.1"/>
    </source>
</evidence>
<dbReference type="PIRSF" id="PIRSF001438">
    <property type="entry name" value="4pyrrol_synth_OHMeBilane_synth"/>
    <property type="match status" value="1"/>
</dbReference>
<dbReference type="InterPro" id="IPR000860">
    <property type="entry name" value="HemC"/>
</dbReference>
<dbReference type="NCBIfam" id="TIGR00212">
    <property type="entry name" value="hemC"/>
    <property type="match status" value="1"/>
</dbReference>
<gene>
    <name evidence="8" type="primary">hemC</name>
    <name evidence="11" type="ORF">SAMN05421881_10399</name>
</gene>
<dbReference type="InterPro" id="IPR022417">
    <property type="entry name" value="Porphobilin_deaminase_N"/>
</dbReference>
<organism evidence="11 12">
    <name type="scientific">Nitrosomonas halophila</name>
    <dbReference type="NCBI Taxonomy" id="44576"/>
    <lineage>
        <taxon>Bacteria</taxon>
        <taxon>Pseudomonadati</taxon>
        <taxon>Pseudomonadota</taxon>
        <taxon>Betaproteobacteria</taxon>
        <taxon>Nitrosomonadales</taxon>
        <taxon>Nitrosomonadaceae</taxon>
        <taxon>Nitrosomonas</taxon>
    </lineage>
</organism>
<feature type="modified residue" description="S-(dipyrrolylmethanemethyl)cysteine" evidence="8">
    <location>
        <position position="243"/>
    </location>
</feature>
<dbReference type="GO" id="GO:0004418">
    <property type="term" value="F:hydroxymethylbilane synthase activity"/>
    <property type="evidence" value="ECO:0007669"/>
    <property type="project" value="UniProtKB-UniRule"/>
</dbReference>
<evidence type="ECO:0000256" key="8">
    <source>
        <dbReference type="HAMAP-Rule" id="MF_00260"/>
    </source>
</evidence>
<evidence type="ECO:0000256" key="5">
    <source>
        <dbReference type="ARBA" id="ARBA00022679"/>
    </source>
</evidence>
<dbReference type="PANTHER" id="PTHR11557">
    <property type="entry name" value="PORPHOBILINOGEN DEAMINASE"/>
    <property type="match status" value="1"/>
</dbReference>
<dbReference type="InterPro" id="IPR022419">
    <property type="entry name" value="Porphobilin_deaminase_cofac_BS"/>
</dbReference>
<dbReference type="EC" id="2.5.1.61" evidence="8"/>
<accession>A0A1H3KC07</accession>
<dbReference type="STRING" id="44576.SAMN05421881_10399"/>
<dbReference type="HAMAP" id="MF_00260">
    <property type="entry name" value="Porphobil_deam"/>
    <property type="match status" value="1"/>
</dbReference>
<dbReference type="InterPro" id="IPR022418">
    <property type="entry name" value="Porphobilinogen_deaminase_C"/>
</dbReference>
<dbReference type="OrthoDB" id="9810298at2"/>
<keyword evidence="5 8" id="KW-0808">Transferase</keyword>
<name>A0A1H3KC07_9PROT</name>
<dbReference type="EMBL" id="FNOY01000039">
    <property type="protein sequence ID" value="SDY49449.1"/>
    <property type="molecule type" value="Genomic_DNA"/>
</dbReference>
<evidence type="ECO:0000259" key="9">
    <source>
        <dbReference type="Pfam" id="PF01379"/>
    </source>
</evidence>
<comment type="catalytic activity">
    <reaction evidence="7 8">
        <text>4 porphobilinogen + H2O = hydroxymethylbilane + 4 NH4(+)</text>
        <dbReference type="Rhea" id="RHEA:13185"/>
        <dbReference type="ChEBI" id="CHEBI:15377"/>
        <dbReference type="ChEBI" id="CHEBI:28938"/>
        <dbReference type="ChEBI" id="CHEBI:57845"/>
        <dbReference type="ChEBI" id="CHEBI:58126"/>
        <dbReference type="EC" id="2.5.1.61"/>
    </reaction>
</comment>
<comment type="pathway">
    <text evidence="2">Porphyrin-containing compound metabolism; protoporphyrin-IX biosynthesis; coproporphyrinogen-III from 5-aminolevulinate: step 2/4.</text>
</comment>